<accession>A0A4Z2H9Y1</accession>
<reference evidence="2 3" key="1">
    <citation type="submission" date="2019-03" db="EMBL/GenBank/DDBJ databases">
        <title>First draft genome of Liparis tanakae, snailfish: a comprehensive survey of snailfish specific genes.</title>
        <authorList>
            <person name="Kim W."/>
            <person name="Song I."/>
            <person name="Jeong J.-H."/>
            <person name="Kim D."/>
            <person name="Kim S."/>
            <person name="Ryu S."/>
            <person name="Song J.Y."/>
            <person name="Lee S.K."/>
        </authorList>
    </citation>
    <scope>NUCLEOTIDE SEQUENCE [LARGE SCALE GENOMIC DNA]</scope>
    <source>
        <tissue evidence="2">Muscle</tissue>
    </source>
</reference>
<dbReference type="AlphaFoldDB" id="A0A4Z2H9Y1"/>
<evidence type="ECO:0000256" key="1">
    <source>
        <dbReference type="SAM" id="MobiDB-lite"/>
    </source>
</evidence>
<protein>
    <submittedName>
        <fullName evidence="2">Uncharacterized protein</fullName>
    </submittedName>
</protein>
<organism evidence="2 3">
    <name type="scientific">Liparis tanakae</name>
    <name type="common">Tanaka's snailfish</name>
    <dbReference type="NCBI Taxonomy" id="230148"/>
    <lineage>
        <taxon>Eukaryota</taxon>
        <taxon>Metazoa</taxon>
        <taxon>Chordata</taxon>
        <taxon>Craniata</taxon>
        <taxon>Vertebrata</taxon>
        <taxon>Euteleostomi</taxon>
        <taxon>Actinopterygii</taxon>
        <taxon>Neopterygii</taxon>
        <taxon>Teleostei</taxon>
        <taxon>Neoteleostei</taxon>
        <taxon>Acanthomorphata</taxon>
        <taxon>Eupercaria</taxon>
        <taxon>Perciformes</taxon>
        <taxon>Cottioidei</taxon>
        <taxon>Cottales</taxon>
        <taxon>Liparidae</taxon>
        <taxon>Liparis</taxon>
    </lineage>
</organism>
<keyword evidence="3" id="KW-1185">Reference proteome</keyword>
<gene>
    <name evidence="2" type="ORF">EYF80_027736</name>
</gene>
<sequence>MGAQAPPHLAVRKNANLGGPQVRRFLDRGGPQVRQLLGLGGWRLRVLGNGVQPPRRQVQEDLEDLEHLTQAAHQLLLWLHPFQALCDRFLAVTPLLPLLSQQHRLLTDMIANQNDLSDNDDVLRQCCKLYAQANMLALRLTSPYKETRRKDNSELPGLTVPSPPDPGTHATWEEGGGRWGWVNKSENRRVGELAKNQQGNSNARANIDRATYTDGQKERGMEEWNKVNGEVSKNKDRVIKDEEANMKSQNQFTVRKMVIAMETALKTSREIVNSPQRRQVGEGLARDARKKETSSKFTHAYGGEMGKERIKKILPDPEKNWSSQTSQNDKTTQQLEVHKQIPGTHRCCKPMFPATRLRCRPMFPATRRLVAWDSTAEGRPLYPVACRREGRHLYPMARRREGRPVFPVTPQSPLVLSPVNQSPLVLGPVPQSPLLRPSSSSSRQCSEAAGSRLFLFTQLHSSLKPSHRIIFSL</sequence>
<evidence type="ECO:0000313" key="2">
    <source>
        <dbReference type="EMBL" id="TNN62065.1"/>
    </source>
</evidence>
<dbReference type="EMBL" id="SRLO01000302">
    <property type="protein sequence ID" value="TNN62065.1"/>
    <property type="molecule type" value="Genomic_DNA"/>
</dbReference>
<comment type="caution">
    <text evidence="2">The sequence shown here is derived from an EMBL/GenBank/DDBJ whole genome shotgun (WGS) entry which is preliminary data.</text>
</comment>
<dbReference type="Proteomes" id="UP000314294">
    <property type="component" value="Unassembled WGS sequence"/>
</dbReference>
<proteinExistence type="predicted"/>
<name>A0A4Z2H9Y1_9TELE</name>
<evidence type="ECO:0000313" key="3">
    <source>
        <dbReference type="Proteomes" id="UP000314294"/>
    </source>
</evidence>
<feature type="region of interest" description="Disordered" evidence="1">
    <location>
        <begin position="147"/>
        <end position="182"/>
    </location>
</feature>